<reference evidence="1 2" key="1">
    <citation type="submission" date="2018-06" db="EMBL/GenBank/DDBJ databases">
        <title>Nitrincola tibetense sp. nov., isolated from Lake XuguoCo on Tibetan Plateau.</title>
        <authorList>
            <person name="Xing P."/>
        </authorList>
    </citation>
    <scope>NUCLEOTIDE SEQUENCE [LARGE SCALE GENOMIC DNA]</scope>
    <source>
        <strain evidence="2">xg18</strain>
    </source>
</reference>
<dbReference type="CDD" id="cd03811">
    <property type="entry name" value="GT4_GT28_WabH-like"/>
    <property type="match status" value="1"/>
</dbReference>
<dbReference type="OrthoDB" id="9795746at2"/>
<name>A0A364NPF9_9GAMM</name>
<dbReference type="Pfam" id="PF13692">
    <property type="entry name" value="Glyco_trans_1_4"/>
    <property type="match status" value="1"/>
</dbReference>
<dbReference type="Gene3D" id="3.40.50.2000">
    <property type="entry name" value="Glycogen Phosphorylase B"/>
    <property type="match status" value="2"/>
</dbReference>
<dbReference type="RefSeq" id="WP_112158022.1">
    <property type="nucleotide sequence ID" value="NZ_QKRX01000003.1"/>
</dbReference>
<comment type="caution">
    <text evidence="1">The sequence shown here is derived from an EMBL/GenBank/DDBJ whole genome shotgun (WGS) entry which is preliminary data.</text>
</comment>
<keyword evidence="2" id="KW-1185">Reference proteome</keyword>
<gene>
    <name evidence="1" type="ORF">DN062_04645</name>
</gene>
<dbReference type="PANTHER" id="PTHR12526:SF630">
    <property type="entry name" value="GLYCOSYLTRANSFERASE"/>
    <property type="match status" value="1"/>
</dbReference>
<sequence length="359" mass="39271">MSPISSLQIIGSKQFGGAENFFIRMHNAIQDRSDLTSIAVTSPDSQLMSALRPSVSTIPMRSVFDPFSYFGLKRLIRNTQPDIVQTWMGRATRLVKLPPSKGPVHVARLGGFYNPKQYQHAHALVGNTLSICDYLVREGVPSERVSFISNFVSIPAPTPEAELQVLRQKLGLNQDDLVVFALGRLHENKGFDTLIKAFSALPAEVNGRSLHLLIAGDGPLVDEITQQVAESSAASRIQLLGWQRDTTPYFHLADLFVCPSRHEPLGNVILEAWAHGLPVVSTRTHGALELVEPDVSGFLVEIDDAKAMGGAMEQALTASEADLHGVSAAGVRVLSERFSETVILSAYHNLYDQLLQKGR</sequence>
<dbReference type="AlphaFoldDB" id="A0A364NPF9"/>
<keyword evidence="1" id="KW-0808">Transferase</keyword>
<evidence type="ECO:0000313" key="1">
    <source>
        <dbReference type="EMBL" id="RAU18777.1"/>
    </source>
</evidence>
<protein>
    <submittedName>
        <fullName evidence="1">Glycosyltransferase</fullName>
    </submittedName>
</protein>
<dbReference type="EMBL" id="QKRX01000003">
    <property type="protein sequence ID" value="RAU18777.1"/>
    <property type="molecule type" value="Genomic_DNA"/>
</dbReference>
<evidence type="ECO:0000313" key="2">
    <source>
        <dbReference type="Proteomes" id="UP000250744"/>
    </source>
</evidence>
<accession>A0A364NPF9</accession>
<organism evidence="1 2">
    <name type="scientific">Nitrincola tibetensis</name>
    <dbReference type="NCBI Taxonomy" id="2219697"/>
    <lineage>
        <taxon>Bacteria</taxon>
        <taxon>Pseudomonadati</taxon>
        <taxon>Pseudomonadota</taxon>
        <taxon>Gammaproteobacteria</taxon>
        <taxon>Oceanospirillales</taxon>
        <taxon>Oceanospirillaceae</taxon>
        <taxon>Nitrincola</taxon>
    </lineage>
</organism>
<dbReference type="PANTHER" id="PTHR12526">
    <property type="entry name" value="GLYCOSYLTRANSFERASE"/>
    <property type="match status" value="1"/>
</dbReference>
<dbReference type="Proteomes" id="UP000250744">
    <property type="component" value="Unassembled WGS sequence"/>
</dbReference>
<dbReference type="SUPFAM" id="SSF53756">
    <property type="entry name" value="UDP-Glycosyltransferase/glycogen phosphorylase"/>
    <property type="match status" value="1"/>
</dbReference>
<dbReference type="GO" id="GO:0016740">
    <property type="term" value="F:transferase activity"/>
    <property type="evidence" value="ECO:0007669"/>
    <property type="project" value="UniProtKB-KW"/>
</dbReference>
<proteinExistence type="predicted"/>